<dbReference type="Pfam" id="PF05448">
    <property type="entry name" value="AXE1"/>
    <property type="match status" value="1"/>
</dbReference>
<dbReference type="InterPro" id="IPR039069">
    <property type="entry name" value="CE7"/>
</dbReference>
<keyword evidence="4" id="KW-1185">Reference proteome</keyword>
<dbReference type="InterPro" id="IPR008391">
    <property type="entry name" value="AXE1_dom"/>
</dbReference>
<dbReference type="PANTHER" id="PTHR40111">
    <property type="entry name" value="CEPHALOSPORIN-C DEACETYLASE"/>
    <property type="match status" value="1"/>
</dbReference>
<proteinExistence type="predicted"/>
<accession>A0ABW0LDH3</accession>
<dbReference type="Proteomes" id="UP001596050">
    <property type="component" value="Unassembled WGS sequence"/>
</dbReference>
<dbReference type="Gene3D" id="3.40.50.1820">
    <property type="entry name" value="alpha/beta hydrolase"/>
    <property type="match status" value="1"/>
</dbReference>
<evidence type="ECO:0000256" key="1">
    <source>
        <dbReference type="SAM" id="SignalP"/>
    </source>
</evidence>
<protein>
    <submittedName>
        <fullName evidence="3">Acetylxylan esterase</fullName>
    </submittedName>
</protein>
<evidence type="ECO:0000313" key="4">
    <source>
        <dbReference type="Proteomes" id="UP001596050"/>
    </source>
</evidence>
<sequence>MKPVSISLSAAAIFLAAMQFACASPATASAAAPSEVRVLDAALPDTPLKVTLTRPDWTYRVGEPAAFLVKVDRNPYPAEGVRIRYRLGPDMLEGAERTAIVPRDGLVLPVPAQTQPGFVRCLVKADLDGKPYQGIATAAFSPLELRPVQSEPADFDRFWAAQRRDLAAIAPAFRLTPAPALSTGEVEVSYLSFQNVGPGSRTTRIYGVLSVPRGAGPFPAVLQVPGAGVRGYKGTPELAAKGFITLQLGIHGIPVDLPDELYEQLNYGALDGYNRFNLDNPATYYYRRVYLGALRALDYLAQHPKWNGRHLVAQGGSQGGQLAIMASALDPRVSLTIASYPAYSDVTGYLHGRAGGWPGLFRTDEAGVRQDQPVESKVATSAYYDTANFARRLRAPVLYYAGYNDMVTPPTSTFAVYNVIPSARSLVVEPQQAHFTSQGHRDTQERWLLEHAAGRR</sequence>
<feature type="signal peptide" evidence="1">
    <location>
        <begin position="1"/>
        <end position="23"/>
    </location>
</feature>
<name>A0ABW0LDH3_9BURK</name>
<comment type="caution">
    <text evidence="3">The sequence shown here is derived from an EMBL/GenBank/DDBJ whole genome shotgun (WGS) entry which is preliminary data.</text>
</comment>
<dbReference type="InterPro" id="IPR029058">
    <property type="entry name" value="AB_hydrolase_fold"/>
</dbReference>
<dbReference type="RefSeq" id="WP_379786294.1">
    <property type="nucleotide sequence ID" value="NZ_JBHSMU010000019.1"/>
</dbReference>
<feature type="domain" description="Acetyl xylan esterase" evidence="2">
    <location>
        <begin position="145"/>
        <end position="450"/>
    </location>
</feature>
<evidence type="ECO:0000259" key="2">
    <source>
        <dbReference type="Pfam" id="PF05448"/>
    </source>
</evidence>
<keyword evidence="1" id="KW-0732">Signal</keyword>
<dbReference type="SUPFAM" id="SSF53474">
    <property type="entry name" value="alpha/beta-Hydrolases"/>
    <property type="match status" value="1"/>
</dbReference>
<gene>
    <name evidence="3" type="ORF">ACFPN5_23600</name>
</gene>
<organism evidence="3 4">
    <name type="scientific">Massilia niabensis</name>
    <dbReference type="NCBI Taxonomy" id="544910"/>
    <lineage>
        <taxon>Bacteria</taxon>
        <taxon>Pseudomonadati</taxon>
        <taxon>Pseudomonadota</taxon>
        <taxon>Betaproteobacteria</taxon>
        <taxon>Burkholderiales</taxon>
        <taxon>Oxalobacteraceae</taxon>
        <taxon>Telluria group</taxon>
        <taxon>Massilia</taxon>
    </lineage>
</organism>
<feature type="chain" id="PRO_5047146671" evidence="1">
    <location>
        <begin position="24"/>
        <end position="456"/>
    </location>
</feature>
<reference evidence="4" key="1">
    <citation type="journal article" date="2019" name="Int. J. Syst. Evol. Microbiol.">
        <title>The Global Catalogue of Microorganisms (GCM) 10K type strain sequencing project: providing services to taxonomists for standard genome sequencing and annotation.</title>
        <authorList>
            <consortium name="The Broad Institute Genomics Platform"/>
            <consortium name="The Broad Institute Genome Sequencing Center for Infectious Disease"/>
            <person name="Wu L."/>
            <person name="Ma J."/>
        </authorList>
    </citation>
    <scope>NUCLEOTIDE SEQUENCE [LARGE SCALE GENOMIC DNA]</scope>
    <source>
        <strain evidence="4">KACC 12649</strain>
    </source>
</reference>
<dbReference type="PANTHER" id="PTHR40111:SF1">
    <property type="entry name" value="CEPHALOSPORIN-C DEACETYLASE"/>
    <property type="match status" value="1"/>
</dbReference>
<evidence type="ECO:0000313" key="3">
    <source>
        <dbReference type="EMBL" id="MFC5462803.1"/>
    </source>
</evidence>
<dbReference type="EMBL" id="JBHSMU010000019">
    <property type="protein sequence ID" value="MFC5462803.1"/>
    <property type="molecule type" value="Genomic_DNA"/>
</dbReference>